<feature type="compositionally biased region" description="Basic and acidic residues" evidence="3">
    <location>
        <begin position="755"/>
        <end position="766"/>
    </location>
</feature>
<feature type="region of interest" description="Disordered" evidence="3">
    <location>
        <begin position="1"/>
        <end position="850"/>
    </location>
</feature>
<feature type="region of interest" description="Disordered" evidence="3">
    <location>
        <begin position="1065"/>
        <end position="1085"/>
    </location>
</feature>
<sequence length="1303" mass="131289">MPEPQNSGDAAAEADVEAADSASSAAATSEDTPPAPDSSDRGDADSPDSGEQARSDSSESKNTAVSAATQRVAGTLEEPADAPGANRRVAGSLGELTDAVPNVSSGGAAAAAASMPDDEPAPAAAEQPSEVAEPDESAAQAGDDSAGSGSADQDAGDREVGEQATAGQGAAEEAIAEQGASGGEAAEREVAEQGGTEEDVAEQGGTEEDVAEQEAAEQEAAEQEAAEQETAEQETAEQETAEQETAEQETAEQDGAEQETAEQETAEQETAEQDGAEQETAEQDGADGASGASETGSTESDGAEPDPGDAGAAEPRDAGTAESDFPASDDSESNAAESNAAESSDAESSDADAGASSPANQGAANSDGESAERGAETSADASGADADEADSRTAVSGAATARIVTGDLAQPQGAAQEARKTDASESAEPAADDSTGETAAPAEPANAEPENAELNGVGQAKSAPSEERADPAPTEGDAAQRAEQSTTEASEHVESASGESASGESASGESASGESTAAESGSGADDAEEPTGAGEERPGVAESDSTDDSGDESPAEPAGEPADRSAAEPAQETEGESAAGRVEEPTGESEVPEKAGESSDSADESTDESADSAAAATSDEPAEESERTRESESAEEADAERAEAESAPEAVAEPASPEDSEPDASSGAAAAPSSDGIAPEAPAERTQRIARVTDDGPAPSEQRESATESTQLIPKVEAPAERAEPERPSEQTQRIPRVAAEAPAESPAEQTSRIEASDLRELREATPPDSEQTQQFRRPDFDGPRPASASDFAGLAAPPPAARPRQPDRPVANPADFAGMAAPAEPDARAAPTHIPPEPEPASAQDTARPRRRRGLLGVAIAAVVLLGAGIVFGPGFFTADIAAPPAPVRLSDPAIKPLGRDAPMPSESGIGQALSGPASDPALGTLGGVVLDSRTGEELWRRAPGTAMMPASTGKLLAMSAVLLTMDHHKRLTTKVVRGSQPGSVVLVGGGDPTLSKLSGDQESVYPGAPRLDDLVAQVKKATGGNVTSVSVDTDRYSGPSTAPGWLPEDVAAGYYSPIQPVMLDGGRADPSEDVSPRSQTPALQAGQELADRLGADGPVSKASAPANAQVLGQVHSAPVYRLVDAVMQHSDNVLAETLTREVAIATGEEPSFAGGVRAVREVLRRNGFDLGSSTMSDGSGLSVQDRVTPKLLGELMHEVARPANADGEVSEQASKLRALLPTLPIAGGSGSLEDRYQGSDGQGWVRAKTGTLDGANSLAGTVVTRDGRQLVFAMISNGTSASQARPALDEIADTLRSCGCR</sequence>
<dbReference type="Pfam" id="PF02113">
    <property type="entry name" value="Peptidase_S13"/>
    <property type="match status" value="2"/>
</dbReference>
<evidence type="ECO:0000313" key="5">
    <source>
        <dbReference type="Proteomes" id="UP001501218"/>
    </source>
</evidence>
<keyword evidence="5" id="KW-1185">Reference proteome</keyword>
<gene>
    <name evidence="4" type="ORF">GCM10009854_10850</name>
</gene>
<feature type="compositionally biased region" description="Low complexity" evidence="3">
    <location>
        <begin position="645"/>
        <end position="655"/>
    </location>
</feature>
<feature type="compositionally biased region" description="Acidic residues" evidence="3">
    <location>
        <begin position="600"/>
        <end position="610"/>
    </location>
</feature>
<protein>
    <recommendedName>
        <fullName evidence="6">Serine-type D-Ala-D-Ala carboxypeptidase</fullName>
    </recommendedName>
</protein>
<feature type="compositionally biased region" description="Low complexity" evidence="3">
    <location>
        <begin position="351"/>
        <end position="360"/>
    </location>
</feature>
<keyword evidence="2" id="KW-0378">Hydrolase</keyword>
<feature type="compositionally biased region" description="Low complexity" evidence="3">
    <location>
        <begin position="333"/>
        <end position="343"/>
    </location>
</feature>
<feature type="compositionally biased region" description="Basic and acidic residues" evidence="3">
    <location>
        <begin position="682"/>
        <end position="694"/>
    </location>
</feature>
<dbReference type="PRINTS" id="PR00922">
    <property type="entry name" value="DADACBPTASE3"/>
</dbReference>
<feature type="compositionally biased region" description="Basic and acidic residues" evidence="3">
    <location>
        <begin position="718"/>
        <end position="729"/>
    </location>
</feature>
<dbReference type="Proteomes" id="UP001501218">
    <property type="component" value="Unassembled WGS sequence"/>
</dbReference>
<feature type="compositionally biased region" description="Acidic residues" evidence="3">
    <location>
        <begin position="195"/>
        <end position="285"/>
    </location>
</feature>
<reference evidence="4 5" key="1">
    <citation type="journal article" date="2019" name="Int. J. Syst. Evol. Microbiol.">
        <title>The Global Catalogue of Microorganisms (GCM) 10K type strain sequencing project: providing services to taxonomists for standard genome sequencing and annotation.</title>
        <authorList>
            <consortium name="The Broad Institute Genomics Platform"/>
            <consortium name="The Broad Institute Genome Sequencing Center for Infectious Disease"/>
            <person name="Wu L."/>
            <person name="Ma J."/>
        </authorList>
    </citation>
    <scope>NUCLEOTIDE SEQUENCE [LARGE SCALE GENOMIC DNA]</scope>
    <source>
        <strain evidence="4 5">JCM 16221</strain>
    </source>
</reference>
<accession>A0ABN3FSN5</accession>
<feature type="compositionally biased region" description="Polar residues" evidence="3">
    <location>
        <begin position="60"/>
        <end position="69"/>
    </location>
</feature>
<feature type="compositionally biased region" description="Low complexity" evidence="3">
    <location>
        <begin position="663"/>
        <end position="676"/>
    </location>
</feature>
<feature type="compositionally biased region" description="Low complexity" evidence="3">
    <location>
        <begin position="99"/>
        <end position="153"/>
    </location>
</feature>
<proteinExistence type="inferred from homology"/>
<organism evidence="4 5">
    <name type="scientific">Saccharopolyspora halophila</name>
    <dbReference type="NCBI Taxonomy" id="405551"/>
    <lineage>
        <taxon>Bacteria</taxon>
        <taxon>Bacillati</taxon>
        <taxon>Actinomycetota</taxon>
        <taxon>Actinomycetes</taxon>
        <taxon>Pseudonocardiales</taxon>
        <taxon>Pseudonocardiaceae</taxon>
        <taxon>Saccharopolyspora</taxon>
    </lineage>
</organism>
<feature type="compositionally biased region" description="Low complexity" evidence="3">
    <location>
        <begin position="436"/>
        <end position="453"/>
    </location>
</feature>
<evidence type="ECO:0000256" key="1">
    <source>
        <dbReference type="ARBA" id="ARBA00006096"/>
    </source>
</evidence>
<evidence type="ECO:0000256" key="2">
    <source>
        <dbReference type="ARBA" id="ARBA00022801"/>
    </source>
</evidence>
<feature type="compositionally biased region" description="Low complexity" evidence="3">
    <location>
        <begin position="19"/>
        <end position="32"/>
    </location>
</feature>
<dbReference type="Gene3D" id="3.40.710.10">
    <property type="entry name" value="DD-peptidase/beta-lactamase superfamily"/>
    <property type="match status" value="2"/>
</dbReference>
<dbReference type="RefSeq" id="WP_344127250.1">
    <property type="nucleotide sequence ID" value="NZ_BAAARA010000003.1"/>
</dbReference>
<dbReference type="EMBL" id="BAAARA010000003">
    <property type="protein sequence ID" value="GAA2336698.1"/>
    <property type="molecule type" value="Genomic_DNA"/>
</dbReference>
<feature type="compositionally biased region" description="Acidic residues" evidence="3">
    <location>
        <begin position="544"/>
        <end position="554"/>
    </location>
</feature>
<comment type="similarity">
    <text evidence="1">Belongs to the peptidase S13 family.</text>
</comment>
<dbReference type="PANTHER" id="PTHR30023">
    <property type="entry name" value="D-ALANYL-D-ALANINE CARBOXYPEPTIDASE"/>
    <property type="match status" value="1"/>
</dbReference>
<evidence type="ECO:0008006" key="6">
    <source>
        <dbReference type="Google" id="ProtNLM"/>
    </source>
</evidence>
<evidence type="ECO:0000256" key="3">
    <source>
        <dbReference type="SAM" id="MobiDB-lite"/>
    </source>
</evidence>
<feature type="compositionally biased region" description="Low complexity" evidence="3">
    <location>
        <begin position="739"/>
        <end position="749"/>
    </location>
</feature>
<feature type="compositionally biased region" description="Low complexity" evidence="3">
    <location>
        <begin position="818"/>
        <end position="832"/>
    </location>
</feature>
<dbReference type="InterPro" id="IPR000667">
    <property type="entry name" value="Peptidase_S13"/>
</dbReference>
<dbReference type="NCBIfam" id="TIGR00666">
    <property type="entry name" value="PBP4"/>
    <property type="match status" value="1"/>
</dbReference>
<comment type="caution">
    <text evidence="4">The sequence shown here is derived from an EMBL/GenBank/DDBJ whole genome shotgun (WGS) entry which is preliminary data.</text>
</comment>
<dbReference type="SUPFAM" id="SSF56601">
    <property type="entry name" value="beta-lactamase/transpeptidase-like"/>
    <property type="match status" value="1"/>
</dbReference>
<dbReference type="InterPro" id="IPR012338">
    <property type="entry name" value="Beta-lactam/transpept-like"/>
</dbReference>
<name>A0ABN3FSN5_9PSEU</name>
<feature type="compositionally biased region" description="Low complexity" evidence="3">
    <location>
        <begin position="495"/>
        <end position="524"/>
    </location>
</feature>
<feature type="compositionally biased region" description="Low complexity" evidence="3">
    <location>
        <begin position="162"/>
        <end position="179"/>
    </location>
</feature>
<dbReference type="PANTHER" id="PTHR30023:SF0">
    <property type="entry name" value="PENICILLIN-SENSITIVE CARBOXYPEPTIDASE A"/>
    <property type="match status" value="1"/>
</dbReference>
<evidence type="ECO:0000313" key="4">
    <source>
        <dbReference type="EMBL" id="GAA2336698.1"/>
    </source>
</evidence>